<sequence length="535" mass="61150">MAHVLQEAHWLHETNVADVFFPRCYNPSRELSALVQDFRRSAAVVVLRCFVDRMRNNIATGLTPSPVSQAAAAENQAAAVVSTDKQRNDENNNNNNNDGRQNETYLNLEPVEFCIRACREYVAELEHEDIDMDSDKEISDEEWRSFIDDYDKVLYKIEALDEFSKITASGLEECYSVAQAVLDKLKCLDSQYELNGARNIWIVKPSNLCCGSGIFMTHELKTILRKVESKPKDYYIVQKYIERPFLVYGTKFDIRQWFLVTSTYPMTIWSFKEALLRFSSRPYTHTTYHEAIHLCNTAVQERYDYERRRRKNRYAASSSSSAASSSSTNGGEEQQQQRERDRDLLEPSVRDQGWDCEKLNEYLKSVGYEGEPYYEKIYPKMSQAIVLTMLAAQDFMDRRRCSFELYGADFMIMEDLSVWLIEINTNPRMHPPSSKITQRLYGSVLDSLVKVVMDLSTNPAADTGGFELIYKQIIPETQPYLGPCFFAFGKSMVLNEPVLKKRPGYGGHDGNNGSGSGNSSGSFVPMEPCCGHHGK</sequence>
<evidence type="ECO:0000313" key="8">
    <source>
        <dbReference type="Proteomes" id="UP000479190"/>
    </source>
</evidence>
<feature type="region of interest" description="Disordered" evidence="6">
    <location>
        <begin position="312"/>
        <end position="346"/>
    </location>
</feature>
<gene>
    <name evidence="7" type="ORF">TBRA_LOCUS6922</name>
</gene>
<feature type="compositionally biased region" description="Low complexity" evidence="6">
    <location>
        <begin position="91"/>
        <end position="102"/>
    </location>
</feature>
<evidence type="ECO:0000256" key="3">
    <source>
        <dbReference type="ARBA" id="ARBA00022598"/>
    </source>
</evidence>
<evidence type="ECO:0000256" key="4">
    <source>
        <dbReference type="ARBA" id="ARBA00022741"/>
    </source>
</evidence>
<dbReference type="OrthoDB" id="202825at2759"/>
<dbReference type="GO" id="GO:0005930">
    <property type="term" value="C:axoneme"/>
    <property type="evidence" value="ECO:0007669"/>
    <property type="project" value="TreeGrafter"/>
</dbReference>
<feature type="region of interest" description="Disordered" evidence="6">
    <location>
        <begin position="81"/>
        <end position="102"/>
    </location>
</feature>
<evidence type="ECO:0008006" key="9">
    <source>
        <dbReference type="Google" id="ProtNLM"/>
    </source>
</evidence>
<evidence type="ECO:0000256" key="5">
    <source>
        <dbReference type="ARBA" id="ARBA00022840"/>
    </source>
</evidence>
<keyword evidence="2" id="KW-0963">Cytoplasm</keyword>
<dbReference type="InterPro" id="IPR018247">
    <property type="entry name" value="EF_Hand_1_Ca_BS"/>
</dbReference>
<accession>A0A6H5IDU1</accession>
<keyword evidence="4" id="KW-0547">Nucleotide-binding</keyword>
<dbReference type="GO" id="GO:0015630">
    <property type="term" value="C:microtubule cytoskeleton"/>
    <property type="evidence" value="ECO:0007669"/>
    <property type="project" value="TreeGrafter"/>
</dbReference>
<dbReference type="PROSITE" id="PS00018">
    <property type="entry name" value="EF_HAND_1"/>
    <property type="match status" value="1"/>
</dbReference>
<dbReference type="Proteomes" id="UP000479190">
    <property type="component" value="Unassembled WGS sequence"/>
</dbReference>
<dbReference type="InterPro" id="IPR051437">
    <property type="entry name" value="TTLL_monoglycylase"/>
</dbReference>
<comment type="subcellular location">
    <subcellularLocation>
        <location evidence="1">Cytoplasm</location>
    </subcellularLocation>
</comment>
<feature type="compositionally biased region" description="Basic and acidic residues" evidence="6">
    <location>
        <begin position="335"/>
        <end position="346"/>
    </location>
</feature>
<evidence type="ECO:0000256" key="2">
    <source>
        <dbReference type="ARBA" id="ARBA00022490"/>
    </source>
</evidence>
<dbReference type="InterPro" id="IPR004344">
    <property type="entry name" value="TTL/TTLL_fam"/>
</dbReference>
<dbReference type="GO" id="GO:0070736">
    <property type="term" value="F:protein-glycine ligase activity, initiating"/>
    <property type="evidence" value="ECO:0007669"/>
    <property type="project" value="TreeGrafter"/>
</dbReference>
<dbReference type="GO" id="GO:0005524">
    <property type="term" value="F:ATP binding"/>
    <property type="evidence" value="ECO:0007669"/>
    <property type="project" value="UniProtKB-KW"/>
</dbReference>
<feature type="compositionally biased region" description="Low complexity" evidence="6">
    <location>
        <begin position="314"/>
        <end position="327"/>
    </location>
</feature>
<reference evidence="7 8" key="1">
    <citation type="submission" date="2020-02" db="EMBL/GenBank/DDBJ databases">
        <authorList>
            <person name="Ferguson B K."/>
        </authorList>
    </citation>
    <scope>NUCLEOTIDE SEQUENCE [LARGE SCALE GENOMIC DNA]</scope>
</reference>
<dbReference type="Pfam" id="PF03133">
    <property type="entry name" value="TTL"/>
    <property type="match status" value="2"/>
</dbReference>
<dbReference type="GO" id="GO:0003341">
    <property type="term" value="P:cilium movement"/>
    <property type="evidence" value="ECO:0007669"/>
    <property type="project" value="TreeGrafter"/>
</dbReference>
<keyword evidence="3" id="KW-0436">Ligase</keyword>
<dbReference type="AlphaFoldDB" id="A0A6H5IDU1"/>
<keyword evidence="5" id="KW-0067">ATP-binding</keyword>
<dbReference type="PROSITE" id="PS51221">
    <property type="entry name" value="TTL"/>
    <property type="match status" value="1"/>
</dbReference>
<protein>
    <recommendedName>
        <fullName evidence="9">Tubulin--tyrosine ligase-like protein 9</fullName>
    </recommendedName>
</protein>
<name>A0A6H5IDU1_9HYME</name>
<keyword evidence="8" id="KW-1185">Reference proteome</keyword>
<dbReference type="GO" id="GO:0060271">
    <property type="term" value="P:cilium assembly"/>
    <property type="evidence" value="ECO:0007669"/>
    <property type="project" value="TreeGrafter"/>
</dbReference>
<evidence type="ECO:0000313" key="7">
    <source>
        <dbReference type="EMBL" id="CAB0035024.1"/>
    </source>
</evidence>
<dbReference type="SUPFAM" id="SSF56059">
    <property type="entry name" value="Glutathione synthetase ATP-binding domain-like"/>
    <property type="match status" value="1"/>
</dbReference>
<dbReference type="PANTHER" id="PTHR45870:SF2">
    <property type="entry name" value="TUBULIN MONOGLYCYLASE TTLL3"/>
    <property type="match status" value="1"/>
</dbReference>
<evidence type="ECO:0000256" key="6">
    <source>
        <dbReference type="SAM" id="MobiDB-lite"/>
    </source>
</evidence>
<proteinExistence type="predicted"/>
<organism evidence="7 8">
    <name type="scientific">Trichogramma brassicae</name>
    <dbReference type="NCBI Taxonomy" id="86971"/>
    <lineage>
        <taxon>Eukaryota</taxon>
        <taxon>Metazoa</taxon>
        <taxon>Ecdysozoa</taxon>
        <taxon>Arthropoda</taxon>
        <taxon>Hexapoda</taxon>
        <taxon>Insecta</taxon>
        <taxon>Pterygota</taxon>
        <taxon>Neoptera</taxon>
        <taxon>Endopterygota</taxon>
        <taxon>Hymenoptera</taxon>
        <taxon>Apocrita</taxon>
        <taxon>Proctotrupomorpha</taxon>
        <taxon>Chalcidoidea</taxon>
        <taxon>Trichogrammatidae</taxon>
        <taxon>Trichogramma</taxon>
    </lineage>
</organism>
<dbReference type="EMBL" id="CADCXV010000767">
    <property type="protein sequence ID" value="CAB0035024.1"/>
    <property type="molecule type" value="Genomic_DNA"/>
</dbReference>
<evidence type="ECO:0000256" key="1">
    <source>
        <dbReference type="ARBA" id="ARBA00004496"/>
    </source>
</evidence>
<dbReference type="PANTHER" id="PTHR45870">
    <property type="entry name" value="TUBULIN MONOGLYCYLASE TTLL3"/>
    <property type="match status" value="1"/>
</dbReference>
<dbReference type="Gene3D" id="3.30.470.20">
    <property type="entry name" value="ATP-grasp fold, B domain"/>
    <property type="match status" value="1"/>
</dbReference>